<feature type="transmembrane region" description="Helical" evidence="1">
    <location>
        <begin position="40"/>
        <end position="56"/>
    </location>
</feature>
<dbReference type="EMBL" id="BMZA01000015">
    <property type="protein sequence ID" value="GGZ13268.1"/>
    <property type="molecule type" value="Genomic_DNA"/>
</dbReference>
<reference evidence="2" key="1">
    <citation type="journal article" date="2014" name="Int. J. Syst. Evol. Microbiol.">
        <title>Complete genome sequence of Corynebacterium casei LMG S-19264T (=DSM 44701T), isolated from a smear-ripened cheese.</title>
        <authorList>
            <consortium name="US DOE Joint Genome Institute (JGI-PGF)"/>
            <person name="Walter F."/>
            <person name="Albersmeier A."/>
            <person name="Kalinowski J."/>
            <person name="Ruckert C."/>
        </authorList>
    </citation>
    <scope>NUCLEOTIDE SEQUENCE</scope>
    <source>
        <strain evidence="2">KCTC 32255</strain>
    </source>
</reference>
<feature type="transmembrane region" description="Helical" evidence="1">
    <location>
        <begin position="17"/>
        <end position="34"/>
    </location>
</feature>
<reference evidence="2" key="2">
    <citation type="submission" date="2020-09" db="EMBL/GenBank/DDBJ databases">
        <authorList>
            <person name="Sun Q."/>
            <person name="Kim S."/>
        </authorList>
    </citation>
    <scope>NUCLEOTIDE SEQUENCE</scope>
    <source>
        <strain evidence="2">KCTC 32255</strain>
    </source>
</reference>
<protein>
    <submittedName>
        <fullName evidence="2">Uncharacterized protein</fullName>
    </submittedName>
</protein>
<keyword evidence="3" id="KW-1185">Reference proteome</keyword>
<keyword evidence="1" id="KW-0472">Membrane</keyword>
<evidence type="ECO:0000313" key="3">
    <source>
        <dbReference type="Proteomes" id="UP000648075"/>
    </source>
</evidence>
<keyword evidence="1" id="KW-1133">Transmembrane helix</keyword>
<proteinExistence type="predicted"/>
<evidence type="ECO:0000256" key="1">
    <source>
        <dbReference type="SAM" id="Phobius"/>
    </source>
</evidence>
<keyword evidence="1" id="KW-0812">Transmembrane</keyword>
<dbReference type="Proteomes" id="UP000648075">
    <property type="component" value="Unassembled WGS sequence"/>
</dbReference>
<gene>
    <name evidence="2" type="ORF">GCM10011614_30540</name>
</gene>
<evidence type="ECO:0000313" key="2">
    <source>
        <dbReference type="EMBL" id="GGZ13268.1"/>
    </source>
</evidence>
<accession>A0A918PK36</accession>
<name>A0A918PK36_9SPHN</name>
<dbReference type="RefSeq" id="WP_189622152.1">
    <property type="nucleotide sequence ID" value="NZ_BMZA01000015.1"/>
</dbReference>
<organism evidence="2 3">
    <name type="scientific">Novosphingobium colocasiae</name>
    <dbReference type="NCBI Taxonomy" id="1256513"/>
    <lineage>
        <taxon>Bacteria</taxon>
        <taxon>Pseudomonadati</taxon>
        <taxon>Pseudomonadota</taxon>
        <taxon>Alphaproteobacteria</taxon>
        <taxon>Sphingomonadales</taxon>
        <taxon>Sphingomonadaceae</taxon>
        <taxon>Novosphingobium</taxon>
    </lineage>
</organism>
<sequence length="71" mass="8106">MERFPALRLLLRFGRRWALFVAVVATAAVTWLMVSQIGPLGWVAVPVALPFFYFLAKSYVELIQIVVEMVH</sequence>
<comment type="caution">
    <text evidence="2">The sequence shown here is derived from an EMBL/GenBank/DDBJ whole genome shotgun (WGS) entry which is preliminary data.</text>
</comment>
<dbReference type="AlphaFoldDB" id="A0A918PK36"/>